<feature type="compositionally biased region" description="Low complexity" evidence="1">
    <location>
        <begin position="212"/>
        <end position="226"/>
    </location>
</feature>
<sequence length="500" mass="55917">MSNYSKDTINIIEKGRIQNKKQKSQFQPPQRNNSPQKVSENPGYDLEEKGGTAKLSSSMLMDMSIRSRDEACSQETINGVPPLAITVDKDHMNWLQEQASKAEVRVRSSGRLKSSLHPDEELHSVRRYRSPGSDTETDNRMEKQRKDEEQKYLAFAKEVTDDVLSRGISSDSVLDKVFENHIVRRKDDLDEDRMRKVISDLRKNLGFKDSVSRGQVSSSVSDSNYSNKYKREHTTDNSSRNRGSNHVNSDLDVNSTFESVNTLKFGQTGDVLSTINSEASLEKKEIEKRLHDDNEMALSQTLRDYQLSLTDKEDIDNSLKDSQHNTGVQENALKHSYGQLKPAINERKISREGERRAEVSSNQQTSNIDKSLGTSPENSHVTNDEDTSVSSSVLSQRPVARPRAKARQGRHERTRAAVAAAAAGEDEEVTQGQQDDAQNTTAGGLKNHNSPVAGTRDTTDSDATQPGNAEESASETAKQETDHQQAVEEMMSMKMIMKKL</sequence>
<dbReference type="GO" id="GO:0036064">
    <property type="term" value="C:ciliary basal body"/>
    <property type="evidence" value="ECO:0007669"/>
    <property type="project" value="TreeGrafter"/>
</dbReference>
<feature type="region of interest" description="Disordered" evidence="1">
    <location>
        <begin position="211"/>
        <end position="252"/>
    </location>
</feature>
<feature type="compositionally biased region" description="Polar residues" evidence="1">
    <location>
        <begin position="359"/>
        <end position="381"/>
    </location>
</feature>
<evidence type="ECO:0000313" key="3">
    <source>
        <dbReference type="Proteomes" id="UP000678393"/>
    </source>
</evidence>
<dbReference type="PANTHER" id="PTHR14917">
    <property type="entry name" value="SPERMATOGENESIS-ASSOCIATED PROTEIN 7"/>
    <property type="match status" value="1"/>
</dbReference>
<proteinExistence type="predicted"/>
<name>A0A8S4A3J2_9EUPU</name>
<evidence type="ECO:0000256" key="1">
    <source>
        <dbReference type="SAM" id="MobiDB-lite"/>
    </source>
</evidence>
<protein>
    <recommendedName>
        <fullName evidence="4">Spermatogenesis-associated protein 7</fullName>
    </recommendedName>
</protein>
<feature type="region of interest" description="Disordered" evidence="1">
    <location>
        <begin position="331"/>
        <end position="484"/>
    </location>
</feature>
<reference evidence="2" key="1">
    <citation type="submission" date="2021-04" db="EMBL/GenBank/DDBJ databases">
        <authorList>
            <consortium name="Molecular Ecology Group"/>
        </authorList>
    </citation>
    <scope>NUCLEOTIDE SEQUENCE</scope>
</reference>
<evidence type="ECO:0000313" key="2">
    <source>
        <dbReference type="EMBL" id="CAG5136443.1"/>
    </source>
</evidence>
<accession>A0A8S4A3J2</accession>
<evidence type="ECO:0008006" key="4">
    <source>
        <dbReference type="Google" id="ProtNLM"/>
    </source>
</evidence>
<keyword evidence="3" id="KW-1185">Reference proteome</keyword>
<dbReference type="Proteomes" id="UP000678393">
    <property type="component" value="Unassembled WGS sequence"/>
</dbReference>
<comment type="caution">
    <text evidence="2">The sequence shown here is derived from an EMBL/GenBank/DDBJ whole genome shotgun (WGS) entry which is preliminary data.</text>
</comment>
<feature type="compositionally biased region" description="Polar residues" evidence="1">
    <location>
        <begin position="430"/>
        <end position="452"/>
    </location>
</feature>
<dbReference type="EMBL" id="CAJHNH020008532">
    <property type="protein sequence ID" value="CAG5136443.1"/>
    <property type="molecule type" value="Genomic_DNA"/>
</dbReference>
<dbReference type="Pfam" id="PF15244">
    <property type="entry name" value="HSD3"/>
    <property type="match status" value="1"/>
</dbReference>
<dbReference type="PANTHER" id="PTHR14917:SF4">
    <property type="entry name" value="SPERMATOGENESIS-ASSOCIATED 7"/>
    <property type="match status" value="1"/>
</dbReference>
<dbReference type="InterPro" id="IPR029357">
    <property type="entry name" value="SPATA7"/>
</dbReference>
<dbReference type="AlphaFoldDB" id="A0A8S4A3J2"/>
<feature type="region of interest" description="Disordered" evidence="1">
    <location>
        <begin position="105"/>
        <end position="147"/>
    </location>
</feature>
<dbReference type="GO" id="GO:0000226">
    <property type="term" value="P:microtubule cytoskeleton organization"/>
    <property type="evidence" value="ECO:0007669"/>
    <property type="project" value="TreeGrafter"/>
</dbReference>
<organism evidence="2 3">
    <name type="scientific">Candidula unifasciata</name>
    <dbReference type="NCBI Taxonomy" id="100452"/>
    <lineage>
        <taxon>Eukaryota</taxon>
        <taxon>Metazoa</taxon>
        <taxon>Spiralia</taxon>
        <taxon>Lophotrochozoa</taxon>
        <taxon>Mollusca</taxon>
        <taxon>Gastropoda</taxon>
        <taxon>Heterobranchia</taxon>
        <taxon>Euthyneura</taxon>
        <taxon>Panpulmonata</taxon>
        <taxon>Eupulmonata</taxon>
        <taxon>Stylommatophora</taxon>
        <taxon>Helicina</taxon>
        <taxon>Helicoidea</taxon>
        <taxon>Geomitridae</taxon>
        <taxon>Candidula</taxon>
    </lineage>
</organism>
<feature type="compositionally biased region" description="Basic and acidic residues" evidence="1">
    <location>
        <begin position="344"/>
        <end position="358"/>
    </location>
</feature>
<dbReference type="GO" id="GO:0005930">
    <property type="term" value="C:axoneme"/>
    <property type="evidence" value="ECO:0007669"/>
    <property type="project" value="TreeGrafter"/>
</dbReference>
<feature type="compositionally biased region" description="Basic and acidic residues" evidence="1">
    <location>
        <begin position="137"/>
        <end position="147"/>
    </location>
</feature>
<feature type="compositionally biased region" description="Polar residues" evidence="1">
    <location>
        <begin position="236"/>
        <end position="252"/>
    </location>
</feature>
<dbReference type="OrthoDB" id="6263678at2759"/>
<feature type="region of interest" description="Disordered" evidence="1">
    <location>
        <begin position="1"/>
        <end position="56"/>
    </location>
</feature>
<feature type="compositionally biased region" description="Polar residues" evidence="1">
    <location>
        <begin position="24"/>
        <end position="39"/>
    </location>
</feature>
<gene>
    <name evidence="2" type="ORF">CUNI_LOCUS22001</name>
</gene>